<evidence type="ECO:0000313" key="2">
    <source>
        <dbReference type="EMBL" id="KAK7062535.1"/>
    </source>
</evidence>
<dbReference type="AlphaFoldDB" id="A0AAW0EEX2"/>
<gene>
    <name evidence="2" type="ORF">VNI00_000023</name>
</gene>
<sequence>MGIQTLPDDIYIAIFQYLPLAGVLNLRQVCSTFSELTRSRALWVALLHREVQVRGLPMPRLRGAGVDSLSAAEIESCLRHALKLHRTWNSTSPPATRRRSFSVTDATSSQAARIVSLHFMVVEGRYLLLSACMKQHVNPRTVLLELWDIDQDMPFCVARRQIGWSGGFAVNTIPTTRDGILAIKSPHVEVWTVDLSGSQPDDAFVTLSTLSCQAKSVLSFTGSTLLLRGSDDEIKVVDATRPLFEVELRHPQPVLPANQPYNFEAIIGEDYVILLRTTTLELYSLSSFRKGDDDQQVLSPSFVHTFPWRIDSSRIERDMKCLDASQNRHNAIAPINVLLRFSSLFPWPVNLLQHYVLHPEPTYSPSSDVSPANIPYQFPAILQQTIASPVRLFAFADTALGPYGTAIWLDSHTEDYFMQGEIGQRLAGLMLSPVSLSSEDSESDSGIQPVMSDNIEHSKAAMVFDVQEKEDWCRIAMDEVEGRVAVGSITGNITLYDYA</sequence>
<dbReference type="InterPro" id="IPR036047">
    <property type="entry name" value="F-box-like_dom_sf"/>
</dbReference>
<organism evidence="2 3">
    <name type="scientific">Paramarasmius palmivorus</name>
    <dbReference type="NCBI Taxonomy" id="297713"/>
    <lineage>
        <taxon>Eukaryota</taxon>
        <taxon>Fungi</taxon>
        <taxon>Dikarya</taxon>
        <taxon>Basidiomycota</taxon>
        <taxon>Agaricomycotina</taxon>
        <taxon>Agaricomycetes</taxon>
        <taxon>Agaricomycetidae</taxon>
        <taxon>Agaricales</taxon>
        <taxon>Marasmiineae</taxon>
        <taxon>Marasmiaceae</taxon>
        <taxon>Paramarasmius</taxon>
    </lineage>
</organism>
<keyword evidence="3" id="KW-1185">Reference proteome</keyword>
<dbReference type="Gene3D" id="1.20.1280.50">
    <property type="match status" value="1"/>
</dbReference>
<protein>
    <recommendedName>
        <fullName evidence="1">F-box domain-containing protein</fullName>
    </recommendedName>
</protein>
<dbReference type="EMBL" id="JAYKXP010000001">
    <property type="protein sequence ID" value="KAK7062535.1"/>
    <property type="molecule type" value="Genomic_DNA"/>
</dbReference>
<feature type="domain" description="F-box" evidence="1">
    <location>
        <begin position="1"/>
        <end position="46"/>
    </location>
</feature>
<dbReference type="Pfam" id="PF12937">
    <property type="entry name" value="F-box-like"/>
    <property type="match status" value="1"/>
</dbReference>
<proteinExistence type="predicted"/>
<dbReference type="SMART" id="SM00256">
    <property type="entry name" value="FBOX"/>
    <property type="match status" value="1"/>
</dbReference>
<comment type="caution">
    <text evidence="2">The sequence shown here is derived from an EMBL/GenBank/DDBJ whole genome shotgun (WGS) entry which is preliminary data.</text>
</comment>
<evidence type="ECO:0000259" key="1">
    <source>
        <dbReference type="PROSITE" id="PS50181"/>
    </source>
</evidence>
<dbReference type="Proteomes" id="UP001383192">
    <property type="component" value="Unassembled WGS sequence"/>
</dbReference>
<dbReference type="SUPFAM" id="SSF81383">
    <property type="entry name" value="F-box domain"/>
    <property type="match status" value="1"/>
</dbReference>
<evidence type="ECO:0000313" key="3">
    <source>
        <dbReference type="Proteomes" id="UP001383192"/>
    </source>
</evidence>
<accession>A0AAW0EEX2</accession>
<reference evidence="2 3" key="1">
    <citation type="submission" date="2024-01" db="EMBL/GenBank/DDBJ databases">
        <title>A draft genome for a cacao thread blight-causing isolate of Paramarasmius palmivorus.</title>
        <authorList>
            <person name="Baruah I.K."/>
            <person name="Bukari Y."/>
            <person name="Amoako-Attah I."/>
            <person name="Meinhardt L.W."/>
            <person name="Bailey B.A."/>
            <person name="Cohen S.P."/>
        </authorList>
    </citation>
    <scope>NUCLEOTIDE SEQUENCE [LARGE SCALE GENOMIC DNA]</scope>
    <source>
        <strain evidence="2 3">GH-12</strain>
    </source>
</reference>
<dbReference type="InterPro" id="IPR001810">
    <property type="entry name" value="F-box_dom"/>
</dbReference>
<name>A0AAW0EEX2_9AGAR</name>
<dbReference type="PROSITE" id="PS50181">
    <property type="entry name" value="FBOX"/>
    <property type="match status" value="1"/>
</dbReference>